<dbReference type="Gene3D" id="3.40.50.1820">
    <property type="entry name" value="alpha/beta hydrolase"/>
    <property type="match status" value="1"/>
</dbReference>
<dbReference type="PANTHER" id="PTHR43918">
    <property type="entry name" value="ACETYLCHOLINESTERASE"/>
    <property type="match status" value="1"/>
</dbReference>
<dbReference type="InterPro" id="IPR050654">
    <property type="entry name" value="AChE-related_enzymes"/>
</dbReference>
<evidence type="ECO:0000256" key="2">
    <source>
        <dbReference type="ARBA" id="ARBA00022487"/>
    </source>
</evidence>
<keyword evidence="2" id="KW-0719">Serine esterase</keyword>
<comment type="similarity">
    <text evidence="1 6">Belongs to the type-B carboxylesterase/lipase family.</text>
</comment>
<evidence type="ECO:0000256" key="4">
    <source>
        <dbReference type="ARBA" id="ARBA00023157"/>
    </source>
</evidence>
<keyword evidence="6" id="KW-0732">Signal</keyword>
<feature type="active site" description="Charge relay system" evidence="5">
    <location>
        <position position="330"/>
    </location>
</feature>
<evidence type="ECO:0000256" key="3">
    <source>
        <dbReference type="ARBA" id="ARBA00022801"/>
    </source>
</evidence>
<dbReference type="EMBL" id="MRZV01001062">
    <property type="protein sequence ID" value="PIK40998.1"/>
    <property type="molecule type" value="Genomic_DNA"/>
</dbReference>
<dbReference type="GO" id="GO:0003990">
    <property type="term" value="F:acetylcholinesterase activity"/>
    <property type="evidence" value="ECO:0007669"/>
    <property type="project" value="TreeGrafter"/>
</dbReference>
<accession>A0A2G8JZ27</accession>
<keyword evidence="4" id="KW-1015">Disulfide bond</keyword>
<evidence type="ECO:0000313" key="9">
    <source>
        <dbReference type="Proteomes" id="UP000230750"/>
    </source>
</evidence>
<feature type="active site" description="Acyl-ester intermediate" evidence="5">
    <location>
        <position position="209"/>
    </location>
</feature>
<dbReference type="AlphaFoldDB" id="A0A2G8JZ27"/>
<dbReference type="EC" id="3.1.1.-" evidence="6"/>
<feature type="signal peptide" evidence="6">
    <location>
        <begin position="1"/>
        <end position="17"/>
    </location>
</feature>
<dbReference type="InterPro" id="IPR029058">
    <property type="entry name" value="AB_hydrolase_fold"/>
</dbReference>
<dbReference type="InterPro" id="IPR019826">
    <property type="entry name" value="Carboxylesterase_B_AS"/>
</dbReference>
<keyword evidence="3 6" id="KW-0378">Hydrolase</keyword>
<gene>
    <name evidence="8" type="ORF">BSL78_22152</name>
</gene>
<comment type="caution">
    <text evidence="8">The sequence shown here is derived from an EMBL/GenBank/DDBJ whole genome shotgun (WGS) entry which is preliminary data.</text>
</comment>
<dbReference type="InterPro" id="IPR000997">
    <property type="entry name" value="Cholinesterase"/>
</dbReference>
<sequence>MFLFITTVLTAWHLTAGQGNPVVNINNGAVVGETVRFTESTYISVDKDINVFRGIPFAEPPVGSLRWQNPVPKSNWVGTWNATYYRPICPQALPSKTGNEEDCLYLNLYAPAQVPVEGAAVMVFIYGGAFNVGWAHQSTYIGTALAATGDVIVVAANYRLGVLGFLSTGDSASPGNYGMYDQVATLQWVQDNIAAFGGDPARVTIFGQSAGGCSVGLHVLSPVSQNLFQYAIMESGTALTPFAYNGDQNLAVSESHRLGDDLNCTYSTNEELMACLRTHSAAEVLATALKFTFLSAPVVDGVFLPDHPETLMYTENFKHTNIIAGTNKDEGLIFGLAEFPAAISGVRAPTMDRASYEESFPKYLRGNVNELFKDGVRNQYIDWSLADETDADYLEAFNRQVTDETFVAPTDAFLRYYTSSSKGGTTAYSYHMTHAPSVSAWQINLIGPRWMEATHCEELQFVFGWPFLDEVQNWKSKNLNSNEKTLSVQIMKNWTNFAKTGDPNSADVPDWSTFTVPELEYKEIAVGLPTQRALRADDNYFWNSLAPALKACA</sequence>
<dbReference type="FunFam" id="3.40.50.1820:FF:000127">
    <property type="entry name" value="Thyroglobulin"/>
    <property type="match status" value="1"/>
</dbReference>
<dbReference type="STRING" id="307972.A0A2G8JZ27"/>
<dbReference type="GO" id="GO:0006581">
    <property type="term" value="P:acetylcholine catabolic process"/>
    <property type="evidence" value="ECO:0007669"/>
    <property type="project" value="TreeGrafter"/>
</dbReference>
<feature type="chain" id="PRO_5013426553" description="Carboxylic ester hydrolase" evidence="6">
    <location>
        <begin position="18"/>
        <end position="553"/>
    </location>
</feature>
<evidence type="ECO:0000259" key="7">
    <source>
        <dbReference type="Pfam" id="PF00135"/>
    </source>
</evidence>
<dbReference type="GO" id="GO:0019695">
    <property type="term" value="P:choline metabolic process"/>
    <property type="evidence" value="ECO:0007669"/>
    <property type="project" value="TreeGrafter"/>
</dbReference>
<keyword evidence="9" id="KW-1185">Reference proteome</keyword>
<dbReference type="GO" id="GO:0005615">
    <property type="term" value="C:extracellular space"/>
    <property type="evidence" value="ECO:0007669"/>
    <property type="project" value="TreeGrafter"/>
</dbReference>
<protein>
    <recommendedName>
        <fullName evidence="6">Carboxylic ester hydrolase</fullName>
        <ecNumber evidence="6">3.1.1.-</ecNumber>
    </recommendedName>
</protein>
<dbReference type="PROSITE" id="PS00122">
    <property type="entry name" value="CARBOXYLESTERASE_B_1"/>
    <property type="match status" value="1"/>
</dbReference>
<name>A0A2G8JZ27_STIJA</name>
<dbReference type="PANTHER" id="PTHR43918:SF4">
    <property type="entry name" value="CARBOXYLIC ESTER HYDROLASE"/>
    <property type="match status" value="1"/>
</dbReference>
<organism evidence="8 9">
    <name type="scientific">Stichopus japonicus</name>
    <name type="common">Sea cucumber</name>
    <dbReference type="NCBI Taxonomy" id="307972"/>
    <lineage>
        <taxon>Eukaryota</taxon>
        <taxon>Metazoa</taxon>
        <taxon>Echinodermata</taxon>
        <taxon>Eleutherozoa</taxon>
        <taxon>Echinozoa</taxon>
        <taxon>Holothuroidea</taxon>
        <taxon>Aspidochirotacea</taxon>
        <taxon>Aspidochirotida</taxon>
        <taxon>Stichopodidae</taxon>
        <taxon>Apostichopus</taxon>
    </lineage>
</organism>
<feature type="domain" description="Carboxylesterase type B" evidence="7">
    <location>
        <begin position="20"/>
        <end position="542"/>
    </location>
</feature>
<dbReference type="ESTHER" id="stija-a0a2g8jz27">
    <property type="family name" value="Cholinesterase-like"/>
</dbReference>
<dbReference type="InterPro" id="IPR002018">
    <property type="entry name" value="CarbesteraseB"/>
</dbReference>
<evidence type="ECO:0000256" key="5">
    <source>
        <dbReference type="PIRSR" id="PIRSR600997-1"/>
    </source>
</evidence>
<dbReference type="PROSITE" id="PS00941">
    <property type="entry name" value="CARBOXYLESTERASE_B_2"/>
    <property type="match status" value="1"/>
</dbReference>
<proteinExistence type="inferred from homology"/>
<dbReference type="PRINTS" id="PR00878">
    <property type="entry name" value="CHOLNESTRASE"/>
</dbReference>
<dbReference type="Proteomes" id="UP000230750">
    <property type="component" value="Unassembled WGS sequence"/>
</dbReference>
<evidence type="ECO:0000256" key="1">
    <source>
        <dbReference type="ARBA" id="ARBA00005964"/>
    </source>
</evidence>
<dbReference type="InterPro" id="IPR019819">
    <property type="entry name" value="Carboxylesterase_B_CS"/>
</dbReference>
<dbReference type="GO" id="GO:0005886">
    <property type="term" value="C:plasma membrane"/>
    <property type="evidence" value="ECO:0007669"/>
    <property type="project" value="TreeGrafter"/>
</dbReference>
<evidence type="ECO:0000313" key="8">
    <source>
        <dbReference type="EMBL" id="PIK40998.1"/>
    </source>
</evidence>
<evidence type="ECO:0000256" key="6">
    <source>
        <dbReference type="RuleBase" id="RU361235"/>
    </source>
</evidence>
<dbReference type="Pfam" id="PF00135">
    <property type="entry name" value="COesterase"/>
    <property type="match status" value="1"/>
</dbReference>
<dbReference type="SUPFAM" id="SSF53474">
    <property type="entry name" value="alpha/beta-Hydrolases"/>
    <property type="match status" value="1"/>
</dbReference>
<feature type="active site" description="Charge relay system" evidence="5">
    <location>
        <position position="455"/>
    </location>
</feature>
<reference evidence="8 9" key="1">
    <citation type="journal article" date="2017" name="PLoS Biol.">
        <title>The sea cucumber genome provides insights into morphological evolution and visceral regeneration.</title>
        <authorList>
            <person name="Zhang X."/>
            <person name="Sun L."/>
            <person name="Yuan J."/>
            <person name="Sun Y."/>
            <person name="Gao Y."/>
            <person name="Zhang L."/>
            <person name="Li S."/>
            <person name="Dai H."/>
            <person name="Hamel J.F."/>
            <person name="Liu C."/>
            <person name="Yu Y."/>
            <person name="Liu S."/>
            <person name="Lin W."/>
            <person name="Guo K."/>
            <person name="Jin S."/>
            <person name="Xu P."/>
            <person name="Storey K.B."/>
            <person name="Huan P."/>
            <person name="Zhang T."/>
            <person name="Zhou Y."/>
            <person name="Zhang J."/>
            <person name="Lin C."/>
            <person name="Li X."/>
            <person name="Xing L."/>
            <person name="Huo D."/>
            <person name="Sun M."/>
            <person name="Wang L."/>
            <person name="Mercier A."/>
            <person name="Li F."/>
            <person name="Yang H."/>
            <person name="Xiang J."/>
        </authorList>
    </citation>
    <scope>NUCLEOTIDE SEQUENCE [LARGE SCALE GENOMIC DNA]</scope>
    <source>
        <strain evidence="8">Shaxun</strain>
        <tissue evidence="8">Muscle</tissue>
    </source>
</reference>
<dbReference type="OrthoDB" id="19653at2759"/>